<dbReference type="EMBL" id="JACHGT010000012">
    <property type="protein sequence ID" value="MBB6037528.1"/>
    <property type="molecule type" value="Genomic_DNA"/>
</dbReference>
<dbReference type="PANTHER" id="PTHR35400:SF3">
    <property type="entry name" value="SLL1072 PROTEIN"/>
    <property type="match status" value="1"/>
</dbReference>
<evidence type="ECO:0000256" key="1">
    <source>
        <dbReference type="SAM" id="MobiDB-lite"/>
    </source>
</evidence>
<keyword evidence="3" id="KW-0378">Hydrolase</keyword>
<evidence type="ECO:0000313" key="3">
    <source>
        <dbReference type="EMBL" id="MBB6037528.1"/>
    </source>
</evidence>
<accession>A0A841FUY4</accession>
<protein>
    <submittedName>
        <fullName evidence="3">Uma2 family endonuclease</fullName>
    </submittedName>
</protein>
<dbReference type="InterPro" id="IPR011335">
    <property type="entry name" value="Restrct_endonuc-II-like"/>
</dbReference>
<gene>
    <name evidence="3" type="ORF">HNR73_005404</name>
</gene>
<dbReference type="AlphaFoldDB" id="A0A841FUY4"/>
<dbReference type="Proteomes" id="UP000548476">
    <property type="component" value="Unassembled WGS sequence"/>
</dbReference>
<keyword evidence="4" id="KW-1185">Reference proteome</keyword>
<feature type="region of interest" description="Disordered" evidence="1">
    <location>
        <begin position="1"/>
        <end position="25"/>
    </location>
</feature>
<dbReference type="InterPro" id="IPR012296">
    <property type="entry name" value="Nuclease_put_TT1808"/>
</dbReference>
<keyword evidence="3" id="KW-0540">Nuclease</keyword>
<evidence type="ECO:0000259" key="2">
    <source>
        <dbReference type="Pfam" id="PF05685"/>
    </source>
</evidence>
<evidence type="ECO:0000313" key="4">
    <source>
        <dbReference type="Proteomes" id="UP000548476"/>
    </source>
</evidence>
<reference evidence="3 4" key="1">
    <citation type="submission" date="2020-08" db="EMBL/GenBank/DDBJ databases">
        <title>Genomic Encyclopedia of Type Strains, Phase IV (KMG-IV): sequencing the most valuable type-strain genomes for metagenomic binning, comparative biology and taxonomic classification.</title>
        <authorList>
            <person name="Goeker M."/>
        </authorList>
    </citation>
    <scope>NUCLEOTIDE SEQUENCE [LARGE SCALE GENOMIC DNA]</scope>
    <source>
        <strain evidence="3 4">YIM 65646</strain>
    </source>
</reference>
<dbReference type="SUPFAM" id="SSF52980">
    <property type="entry name" value="Restriction endonuclease-like"/>
    <property type="match status" value="1"/>
</dbReference>
<feature type="domain" description="Putative restriction endonuclease" evidence="2">
    <location>
        <begin position="27"/>
        <end position="182"/>
    </location>
</feature>
<organism evidence="3 4">
    <name type="scientific">Phytomonospora endophytica</name>
    <dbReference type="NCBI Taxonomy" id="714109"/>
    <lineage>
        <taxon>Bacteria</taxon>
        <taxon>Bacillati</taxon>
        <taxon>Actinomycetota</taxon>
        <taxon>Actinomycetes</taxon>
        <taxon>Micromonosporales</taxon>
        <taxon>Micromonosporaceae</taxon>
        <taxon>Phytomonospora</taxon>
    </lineage>
</organism>
<dbReference type="RefSeq" id="WP_184790339.1">
    <property type="nucleotide sequence ID" value="NZ_BONT01000093.1"/>
</dbReference>
<sequence>MTATPPFYHPSSEWNPATDHSGPWTEEDYEALPEGLRAELHDGSLILTPSPAPLHDLISRRLANLFAELLQDDELVHTAMDLRMADGRRFRTPDVMVLRAPAEIRPVPPGDVELVVEVLSPGGGCEWDTKMQVYAAAGIPAYLILEEKGGVVSGWHHELVNGKYALTAEAHDGEELFVVKPFTFTIDLTALALRKRRYG</sequence>
<name>A0A841FUY4_9ACTN</name>
<dbReference type="PANTHER" id="PTHR35400">
    <property type="entry name" value="SLR1083 PROTEIN"/>
    <property type="match status" value="1"/>
</dbReference>
<proteinExistence type="predicted"/>
<dbReference type="InterPro" id="IPR008538">
    <property type="entry name" value="Uma2"/>
</dbReference>
<dbReference type="GO" id="GO:0004519">
    <property type="term" value="F:endonuclease activity"/>
    <property type="evidence" value="ECO:0007669"/>
    <property type="project" value="UniProtKB-KW"/>
</dbReference>
<dbReference type="Pfam" id="PF05685">
    <property type="entry name" value="Uma2"/>
    <property type="match status" value="1"/>
</dbReference>
<dbReference type="Gene3D" id="3.90.1570.10">
    <property type="entry name" value="tt1808, chain A"/>
    <property type="match status" value="1"/>
</dbReference>
<dbReference type="CDD" id="cd06260">
    <property type="entry name" value="DUF820-like"/>
    <property type="match status" value="1"/>
</dbReference>
<comment type="caution">
    <text evidence="3">The sequence shown here is derived from an EMBL/GenBank/DDBJ whole genome shotgun (WGS) entry which is preliminary data.</text>
</comment>
<keyword evidence="3" id="KW-0255">Endonuclease</keyword>